<accession>A0A1J7CDM7</accession>
<organism evidence="9 10">
    <name type="scientific">Mangrovactinospora gilvigrisea</name>
    <dbReference type="NCBI Taxonomy" id="1428644"/>
    <lineage>
        <taxon>Bacteria</taxon>
        <taxon>Bacillati</taxon>
        <taxon>Actinomycetota</taxon>
        <taxon>Actinomycetes</taxon>
        <taxon>Kitasatosporales</taxon>
        <taxon>Streptomycetaceae</taxon>
        <taxon>Mangrovactinospora</taxon>
    </lineage>
</organism>
<keyword evidence="4" id="KW-0378">Hydrolase</keyword>
<dbReference type="SUPFAM" id="SSF48317">
    <property type="entry name" value="Acid phosphatase/Vanadium-dependent haloperoxidase"/>
    <property type="match status" value="1"/>
</dbReference>
<feature type="transmembrane region" description="Helical" evidence="7">
    <location>
        <begin position="152"/>
        <end position="174"/>
    </location>
</feature>
<dbReference type="RefSeq" id="WP_071656326.1">
    <property type="nucleotide sequence ID" value="NZ_MLCF01000043.1"/>
</dbReference>
<dbReference type="AlphaFoldDB" id="A0A1J7CDM7"/>
<feature type="transmembrane region" description="Helical" evidence="7">
    <location>
        <begin position="33"/>
        <end position="52"/>
    </location>
</feature>
<dbReference type="PANTHER" id="PTHR14969">
    <property type="entry name" value="SPHINGOSINE-1-PHOSPHATE PHOSPHOHYDROLASE"/>
    <property type="match status" value="1"/>
</dbReference>
<evidence type="ECO:0000256" key="7">
    <source>
        <dbReference type="SAM" id="Phobius"/>
    </source>
</evidence>
<comment type="caution">
    <text evidence="9">The sequence shown here is derived from an EMBL/GenBank/DDBJ whole genome shotgun (WGS) entry which is preliminary data.</text>
</comment>
<dbReference type="Gene3D" id="1.20.144.10">
    <property type="entry name" value="Phosphatidic acid phosphatase type 2/haloperoxidase"/>
    <property type="match status" value="1"/>
</dbReference>
<keyword evidence="6 7" id="KW-0472">Membrane</keyword>
<evidence type="ECO:0000256" key="6">
    <source>
        <dbReference type="ARBA" id="ARBA00023136"/>
    </source>
</evidence>
<gene>
    <name evidence="9" type="ORF">BIV57_09325</name>
</gene>
<comment type="subcellular location">
    <subcellularLocation>
        <location evidence="1">Cell membrane</location>
        <topology evidence="1">Multi-pass membrane protein</topology>
    </subcellularLocation>
</comment>
<keyword evidence="2" id="KW-1003">Cell membrane</keyword>
<evidence type="ECO:0000256" key="1">
    <source>
        <dbReference type="ARBA" id="ARBA00004651"/>
    </source>
</evidence>
<feature type="transmembrane region" description="Helical" evidence="7">
    <location>
        <begin position="113"/>
        <end position="131"/>
    </location>
</feature>
<feature type="transmembrane region" description="Helical" evidence="7">
    <location>
        <begin position="180"/>
        <end position="204"/>
    </location>
</feature>
<dbReference type="GO" id="GO:0005886">
    <property type="term" value="C:plasma membrane"/>
    <property type="evidence" value="ECO:0007669"/>
    <property type="project" value="UniProtKB-SubCell"/>
</dbReference>
<sequence length="226" mass="23631">MELGSGMDGGLYRTIAEWADRQPDWLRSLISGYAEYGLAVFALLMVWGWWAARPAPGRAMARAWAAPVAVVAAYGINEVVKAAAREVRPCVALRVRTVVVCPGRTDWSFPSNHAVIAAAAAVAAVGLALSVPRAPRTAGPAGSPRGRRGVGWMALVSVVAALLMGASRVLVGVHYPHDVWAGWVVGAVVGGLLVWAAALLGGVVDRARGSDFGWVVFGRGEGPVGW</sequence>
<evidence type="ECO:0000313" key="10">
    <source>
        <dbReference type="Proteomes" id="UP000243342"/>
    </source>
</evidence>
<dbReference type="OrthoDB" id="5243958at2"/>
<evidence type="ECO:0000256" key="2">
    <source>
        <dbReference type="ARBA" id="ARBA00022475"/>
    </source>
</evidence>
<dbReference type="PANTHER" id="PTHR14969:SF62">
    <property type="entry name" value="DECAPRENYLPHOSPHORYL-5-PHOSPHORIBOSE PHOSPHATASE RV3807C-RELATED"/>
    <property type="match status" value="1"/>
</dbReference>
<dbReference type="SMART" id="SM00014">
    <property type="entry name" value="acidPPc"/>
    <property type="match status" value="1"/>
</dbReference>
<protein>
    <recommendedName>
        <fullName evidence="8">Phosphatidic acid phosphatase type 2/haloperoxidase domain-containing protein</fullName>
    </recommendedName>
</protein>
<feature type="domain" description="Phosphatidic acid phosphatase type 2/haloperoxidase" evidence="8">
    <location>
        <begin position="60"/>
        <end position="194"/>
    </location>
</feature>
<keyword evidence="10" id="KW-1185">Reference proteome</keyword>
<evidence type="ECO:0000256" key="5">
    <source>
        <dbReference type="ARBA" id="ARBA00022989"/>
    </source>
</evidence>
<evidence type="ECO:0000313" key="9">
    <source>
        <dbReference type="EMBL" id="OIV37762.1"/>
    </source>
</evidence>
<reference evidence="9 10" key="1">
    <citation type="submission" date="2016-10" db="EMBL/GenBank/DDBJ databases">
        <title>Genome sequence of Streptomyces gilvigriseus MUSC 26.</title>
        <authorList>
            <person name="Lee L.-H."/>
            <person name="Ser H.-L."/>
        </authorList>
    </citation>
    <scope>NUCLEOTIDE SEQUENCE [LARGE SCALE GENOMIC DNA]</scope>
    <source>
        <strain evidence="9 10">MUSC 26</strain>
    </source>
</reference>
<keyword evidence="5 7" id="KW-1133">Transmembrane helix</keyword>
<evidence type="ECO:0000256" key="3">
    <source>
        <dbReference type="ARBA" id="ARBA00022692"/>
    </source>
</evidence>
<name>A0A1J7CDM7_9ACTN</name>
<evidence type="ECO:0000259" key="8">
    <source>
        <dbReference type="SMART" id="SM00014"/>
    </source>
</evidence>
<dbReference type="GO" id="GO:0016787">
    <property type="term" value="F:hydrolase activity"/>
    <property type="evidence" value="ECO:0007669"/>
    <property type="project" value="UniProtKB-KW"/>
</dbReference>
<dbReference type="InterPro" id="IPR036938">
    <property type="entry name" value="PAP2/HPO_sf"/>
</dbReference>
<dbReference type="Pfam" id="PF01569">
    <property type="entry name" value="PAP2"/>
    <property type="match status" value="1"/>
</dbReference>
<dbReference type="EMBL" id="MLCF01000043">
    <property type="protein sequence ID" value="OIV37762.1"/>
    <property type="molecule type" value="Genomic_DNA"/>
</dbReference>
<dbReference type="InterPro" id="IPR000326">
    <property type="entry name" value="PAP2/HPO"/>
</dbReference>
<keyword evidence="3 7" id="KW-0812">Transmembrane</keyword>
<proteinExistence type="predicted"/>
<dbReference type="STRING" id="1428644.BIV57_09325"/>
<evidence type="ECO:0000256" key="4">
    <source>
        <dbReference type="ARBA" id="ARBA00022801"/>
    </source>
</evidence>
<dbReference type="Proteomes" id="UP000243342">
    <property type="component" value="Unassembled WGS sequence"/>
</dbReference>